<evidence type="ECO:0000256" key="2">
    <source>
        <dbReference type="ARBA" id="ARBA00022737"/>
    </source>
</evidence>
<dbReference type="GO" id="GO:0043531">
    <property type="term" value="F:ADP binding"/>
    <property type="evidence" value="ECO:0007669"/>
    <property type="project" value="InterPro"/>
</dbReference>
<dbReference type="SUPFAM" id="SSF46785">
    <property type="entry name" value="Winged helix' DNA-binding domain"/>
    <property type="match status" value="1"/>
</dbReference>
<dbReference type="InterPro" id="IPR027417">
    <property type="entry name" value="P-loop_NTPase"/>
</dbReference>
<dbReference type="Gene3D" id="3.40.50.10140">
    <property type="entry name" value="Toll/interleukin-1 receptor homology (TIR) domain"/>
    <property type="match status" value="1"/>
</dbReference>
<comment type="caution">
    <text evidence="6">The sequence shown here is derived from an EMBL/GenBank/DDBJ whole genome shotgun (WGS) entry which is preliminary data.</text>
</comment>
<dbReference type="Pfam" id="PF23282">
    <property type="entry name" value="WHD_ROQ1"/>
    <property type="match status" value="1"/>
</dbReference>
<dbReference type="PRINTS" id="PR00364">
    <property type="entry name" value="DISEASERSIST"/>
</dbReference>
<keyword evidence="3" id="KW-0611">Plant defense</keyword>
<keyword evidence="7" id="KW-1185">Reference proteome</keyword>
<dbReference type="PANTHER" id="PTHR11017:SF559">
    <property type="entry name" value="DISEASE RESISTANCE PROTEIN CHL1"/>
    <property type="match status" value="1"/>
</dbReference>
<dbReference type="Pfam" id="PF00931">
    <property type="entry name" value="NB-ARC"/>
    <property type="match status" value="1"/>
</dbReference>
<feature type="domain" description="TIR" evidence="5">
    <location>
        <begin position="24"/>
        <end position="191"/>
    </location>
</feature>
<dbReference type="InterPro" id="IPR036390">
    <property type="entry name" value="WH_DNA-bd_sf"/>
</dbReference>
<dbReference type="InterPro" id="IPR035897">
    <property type="entry name" value="Toll_tir_struct_dom_sf"/>
</dbReference>
<gene>
    <name evidence="6" type="ORF">SO802_024884</name>
</gene>
<dbReference type="AlphaFoldDB" id="A0AAW2CAI2"/>
<dbReference type="InterPro" id="IPR011713">
    <property type="entry name" value="Leu-rich_rpt_3"/>
</dbReference>
<name>A0AAW2CAI2_9ROSI</name>
<evidence type="ECO:0000313" key="6">
    <source>
        <dbReference type="EMBL" id="KAK9995181.1"/>
    </source>
</evidence>
<dbReference type="SUPFAM" id="SSF52540">
    <property type="entry name" value="P-loop containing nucleoside triphosphate hydrolases"/>
    <property type="match status" value="1"/>
</dbReference>
<dbReference type="InterPro" id="IPR058192">
    <property type="entry name" value="WHD_ROQ1-like"/>
</dbReference>
<dbReference type="Gene3D" id="3.80.10.10">
    <property type="entry name" value="Ribonuclease Inhibitor"/>
    <property type="match status" value="1"/>
</dbReference>
<proteinExistence type="predicted"/>
<dbReference type="InterPro" id="IPR042197">
    <property type="entry name" value="Apaf_helical"/>
</dbReference>
<dbReference type="PANTHER" id="PTHR11017">
    <property type="entry name" value="LEUCINE-RICH REPEAT-CONTAINING PROTEIN"/>
    <property type="match status" value="1"/>
</dbReference>
<dbReference type="Gene3D" id="3.40.50.300">
    <property type="entry name" value="P-loop containing nucleotide triphosphate hydrolases"/>
    <property type="match status" value="1"/>
</dbReference>
<dbReference type="InterPro" id="IPR032675">
    <property type="entry name" value="LRR_dom_sf"/>
</dbReference>
<dbReference type="GO" id="GO:0007165">
    <property type="term" value="P:signal transduction"/>
    <property type="evidence" value="ECO:0007669"/>
    <property type="project" value="InterPro"/>
</dbReference>
<dbReference type="Gene3D" id="1.10.8.430">
    <property type="entry name" value="Helical domain of apoptotic protease-activating factors"/>
    <property type="match status" value="1"/>
</dbReference>
<dbReference type="InterPro" id="IPR000157">
    <property type="entry name" value="TIR_dom"/>
</dbReference>
<evidence type="ECO:0000259" key="5">
    <source>
        <dbReference type="PROSITE" id="PS50104"/>
    </source>
</evidence>
<evidence type="ECO:0000256" key="4">
    <source>
        <dbReference type="ARBA" id="ARBA00023027"/>
    </source>
</evidence>
<organism evidence="6 7">
    <name type="scientific">Lithocarpus litseifolius</name>
    <dbReference type="NCBI Taxonomy" id="425828"/>
    <lineage>
        <taxon>Eukaryota</taxon>
        <taxon>Viridiplantae</taxon>
        <taxon>Streptophyta</taxon>
        <taxon>Embryophyta</taxon>
        <taxon>Tracheophyta</taxon>
        <taxon>Spermatophyta</taxon>
        <taxon>Magnoliopsida</taxon>
        <taxon>eudicotyledons</taxon>
        <taxon>Gunneridae</taxon>
        <taxon>Pentapetalae</taxon>
        <taxon>rosids</taxon>
        <taxon>fabids</taxon>
        <taxon>Fagales</taxon>
        <taxon>Fagaceae</taxon>
        <taxon>Lithocarpus</taxon>
    </lineage>
</organism>
<evidence type="ECO:0000313" key="7">
    <source>
        <dbReference type="Proteomes" id="UP001459277"/>
    </source>
</evidence>
<dbReference type="Pfam" id="PF07725">
    <property type="entry name" value="LRR_3"/>
    <property type="match status" value="1"/>
</dbReference>
<sequence length="687" mass="78503">MAFLAIENASSSSSVPSSTPGCKYEYEVFLSFRGTDTRNNFTDHLYTALDEKGIITFRDNEKLERGTLIAPKLLRAIEESKYAVVILSKDYASSSWCLAELTKIIECMEEKQLIVLPVFHYVDPSDVRNQRETFDKAFEQHEKNCKHNIEDVLMWKAAFKKVSNLAGWHLNEEKPESEVIKEIIQKISSKMYHKFSSVSERLVGMDSREEEMLDLCFGEGLDCVRFVGICGMGGIGKTTLAQKIYKRICCDFDASSFISNVRENSKSHGLVYLQKQLLSEILVGTEKHIWNDFEGINVLGERLHTKKVLIVLDDVDQDKQLEALAGNHDWFGVGSRIIVTSRDCHLLRRNGVKDIYIAKELNGDEALELFSWKAFKKPHPKEIYVDLSINFVSYADGLPLALKVLGSSLFGKTLNAWRSARDKLEAKPNRDIMDVLELSVDGLDDTQKDLFLDIAFLFKDMDNYYIRDTLESLGHYAYDIDVLQDKSLITIDSNGALWMHDLLKEMGRDIVRRESPEEPGKRSRLLSYKDVLHVLKTNTGTEVVKDIMLNMPIEAKKRLSAEAFSKMKNLRFLKIGYVHPPQDCIGGPIQLPQGLSYLSNELRIIDWRGYPLKSLPTSFQPNKLVELRMRYSDIKQLWKGIMEKMVLTFKGGTRVFVARIPTSVTDDDFGRKWSLSLKVLYSGLLFK</sequence>
<protein>
    <recommendedName>
        <fullName evidence="5">TIR domain-containing protein</fullName>
    </recommendedName>
</protein>
<dbReference type="GO" id="GO:0006952">
    <property type="term" value="P:defense response"/>
    <property type="evidence" value="ECO:0007669"/>
    <property type="project" value="UniProtKB-KW"/>
</dbReference>
<dbReference type="SUPFAM" id="SSF52200">
    <property type="entry name" value="Toll/Interleukin receptor TIR domain"/>
    <property type="match status" value="1"/>
</dbReference>
<keyword evidence="4" id="KW-0520">NAD</keyword>
<dbReference type="InterPro" id="IPR044974">
    <property type="entry name" value="Disease_R_plants"/>
</dbReference>
<dbReference type="SMART" id="SM00255">
    <property type="entry name" value="TIR"/>
    <property type="match status" value="1"/>
</dbReference>
<keyword evidence="2" id="KW-0677">Repeat</keyword>
<evidence type="ECO:0000256" key="3">
    <source>
        <dbReference type="ARBA" id="ARBA00022821"/>
    </source>
</evidence>
<dbReference type="Pfam" id="PF01582">
    <property type="entry name" value="TIR"/>
    <property type="match status" value="1"/>
</dbReference>
<reference evidence="6 7" key="1">
    <citation type="submission" date="2024-01" db="EMBL/GenBank/DDBJ databases">
        <title>A telomere-to-telomere, gap-free genome of sweet tea (Lithocarpus litseifolius).</title>
        <authorList>
            <person name="Zhou J."/>
        </authorList>
    </citation>
    <scope>NUCLEOTIDE SEQUENCE [LARGE SCALE GENOMIC DNA]</scope>
    <source>
        <strain evidence="6">Zhou-2022a</strain>
        <tissue evidence="6">Leaf</tissue>
    </source>
</reference>
<dbReference type="InterPro" id="IPR002182">
    <property type="entry name" value="NB-ARC"/>
</dbReference>
<evidence type="ECO:0000256" key="1">
    <source>
        <dbReference type="ARBA" id="ARBA00022614"/>
    </source>
</evidence>
<accession>A0AAW2CAI2</accession>
<dbReference type="FunFam" id="3.40.50.10140:FF:000007">
    <property type="entry name" value="Disease resistance protein (TIR-NBS-LRR class)"/>
    <property type="match status" value="1"/>
</dbReference>
<keyword evidence="1" id="KW-0433">Leucine-rich repeat</keyword>
<dbReference type="Proteomes" id="UP001459277">
    <property type="component" value="Unassembled WGS sequence"/>
</dbReference>
<dbReference type="EMBL" id="JAZDWU010000008">
    <property type="protein sequence ID" value="KAK9995181.1"/>
    <property type="molecule type" value="Genomic_DNA"/>
</dbReference>
<dbReference type="PROSITE" id="PS50104">
    <property type="entry name" value="TIR"/>
    <property type="match status" value="1"/>
</dbReference>